<accession>A0ABX1G9H5</accession>
<dbReference type="EMBL" id="JAAWVT010000013">
    <property type="protein sequence ID" value="NKG22674.1"/>
    <property type="molecule type" value="Genomic_DNA"/>
</dbReference>
<protein>
    <recommendedName>
        <fullName evidence="3">VOC family protein</fullName>
    </recommendedName>
</protein>
<keyword evidence="2" id="KW-1185">Reference proteome</keyword>
<evidence type="ECO:0000313" key="1">
    <source>
        <dbReference type="EMBL" id="NKG22674.1"/>
    </source>
</evidence>
<evidence type="ECO:0008006" key="3">
    <source>
        <dbReference type="Google" id="ProtNLM"/>
    </source>
</evidence>
<dbReference type="RefSeq" id="WP_168153417.1">
    <property type="nucleotide sequence ID" value="NZ_JAAWVT010000013.1"/>
</dbReference>
<comment type="caution">
    <text evidence="1">The sequence shown here is derived from an EMBL/GenBank/DDBJ whole genome shotgun (WGS) entry which is preliminary data.</text>
</comment>
<organism evidence="1 2">
    <name type="scientific">Paeniglutamicibacter terrestris</name>
    <dbReference type="NCBI Taxonomy" id="2723403"/>
    <lineage>
        <taxon>Bacteria</taxon>
        <taxon>Bacillati</taxon>
        <taxon>Actinomycetota</taxon>
        <taxon>Actinomycetes</taxon>
        <taxon>Micrococcales</taxon>
        <taxon>Micrococcaceae</taxon>
        <taxon>Paeniglutamicibacter</taxon>
    </lineage>
</organism>
<proteinExistence type="predicted"/>
<dbReference type="Proteomes" id="UP000746595">
    <property type="component" value="Unassembled WGS sequence"/>
</dbReference>
<gene>
    <name evidence="1" type="ORF">HED64_18420</name>
</gene>
<sequence length="253" mass="27506">MLRIRPTLRTEHAAGWSELFLALGLREMTQLPATAGSTSHTNRCFAADAGRILVQEATDAGTELHFEVRDLEIFARWTISDGTPVTLIPAAAVSTGPTVAHIAAPDSVKFTALAVDPLDTDGTPPELTGSADNPRGNLTVLIRWHTPDLPAIEETLQNIGAKFYAHSPDGTSVQYRAKHGGRIEVRPEESSRIELSLEYAGDLETLAEGVSKTSFGYRIEEETTSRVLFVQHPDHGYLRIVESNPDAGDKIQP</sequence>
<reference evidence="1 2" key="1">
    <citation type="submission" date="2020-04" db="EMBL/GenBank/DDBJ databases">
        <title>Paeniglutamicibacter sp. ANT13_2, a novel actinomycete isolated from sediment in Antarctica.</title>
        <authorList>
            <person name="Sakdapetsiri C."/>
            <person name="Pinyakong O."/>
        </authorList>
    </citation>
    <scope>NUCLEOTIDE SEQUENCE [LARGE SCALE GENOMIC DNA]</scope>
    <source>
        <strain evidence="1 2">ANT13_2</strain>
    </source>
</reference>
<name>A0ABX1G9H5_9MICC</name>
<evidence type="ECO:0000313" key="2">
    <source>
        <dbReference type="Proteomes" id="UP000746595"/>
    </source>
</evidence>